<dbReference type="PANTHER" id="PTHR42923:SF39">
    <property type="entry name" value="AMINO OXIDASE"/>
    <property type="match status" value="1"/>
</dbReference>
<evidence type="ECO:0000313" key="2">
    <source>
        <dbReference type="EMBL" id="QBM26586.1"/>
    </source>
</evidence>
<dbReference type="InterPro" id="IPR036188">
    <property type="entry name" value="FAD/NAD-bd_sf"/>
</dbReference>
<reference evidence="2 3" key="1">
    <citation type="submission" date="2019-03" db="EMBL/GenBank/DDBJ databases">
        <authorList>
            <person name="Sebastian G."/>
            <person name="Baumann P."/>
            <person name="Ruckert C."/>
            <person name="Kalinowski J."/>
            <person name="Nebel B."/>
            <person name="Takors R."/>
            <person name="Blombach B."/>
        </authorList>
    </citation>
    <scope>NUCLEOTIDE SEQUENCE [LARGE SCALE GENOMIC DNA]</scope>
    <source>
        <strain evidence="2 3">DSM 1084</strain>
    </source>
</reference>
<dbReference type="AlphaFoldDB" id="A0A4P6WVX3"/>
<feature type="domain" description="Amine oxidase" evidence="1">
    <location>
        <begin position="68"/>
        <end position="512"/>
    </location>
</feature>
<dbReference type="SUPFAM" id="SSF51905">
    <property type="entry name" value="FAD/NAD(P)-binding domain"/>
    <property type="match status" value="1"/>
</dbReference>
<dbReference type="KEGG" id="hpse:HPF_02760"/>
<dbReference type="Proteomes" id="UP000293912">
    <property type="component" value="Chromosome"/>
</dbReference>
<sequence length="524" mass="57108">MSLTRRDCLGWLGASAGAGLLGCQPAPSEVTGGFTGPDPARGHRWRDAALAQPAAQRRADVLVLGGGVSGLAAARALTMAGIDDFALLELEPEAGGNARAGRLGGLACPLGAHYLPVPSDDAPELQGWLEQIGLRQRVAGRWVYDERHLCHSPQERLFWNGGWQDGLLPLDGVAASTLEQYRRLSRLIDEARRAQRYAMPAVRLPVTDAVRALWAQSFAQWLDSHGLNDPQLRWYLDYACRDDYGAGAARVSAWAGIHYFASRHGFPAPGEEGEAEPLLTWPEGNAWLVQRLAAGLGERLRAGQGVLRVRPGREGVTVDSLSMADGRITRWQARAVVVALPVFIARRVIDPLPPVVATRAEGLPLAPWAVVNLLLQEAPKDRGGAHPGWDNVTYGSAGLGYVDASHQSLQRVAGPRVWTWYLPLGDEPQARQALLDLPWTHWRDRALAELSQPHPDLPALVREVAVTRYGHAMAMPAPGSLYEGPWHDDRLAFAHADWAGYSVFEEAFTRGHLAGQHIARRLRG</sequence>
<proteinExistence type="predicted"/>
<protein>
    <submittedName>
        <fullName evidence="2">Flavin containing amine oxidoreductase</fullName>
    </submittedName>
</protein>
<gene>
    <name evidence="2" type="ORF">HPF_02760</name>
</gene>
<dbReference type="Pfam" id="PF01593">
    <property type="entry name" value="Amino_oxidase"/>
    <property type="match status" value="1"/>
</dbReference>
<dbReference type="EMBL" id="CP037867">
    <property type="protein sequence ID" value="QBM26586.1"/>
    <property type="molecule type" value="Genomic_DNA"/>
</dbReference>
<dbReference type="Gene3D" id="3.50.50.60">
    <property type="entry name" value="FAD/NAD(P)-binding domain"/>
    <property type="match status" value="1"/>
</dbReference>
<accession>A0A4P6WVX3</accession>
<dbReference type="GO" id="GO:0016491">
    <property type="term" value="F:oxidoreductase activity"/>
    <property type="evidence" value="ECO:0007669"/>
    <property type="project" value="InterPro"/>
</dbReference>
<dbReference type="PROSITE" id="PS51257">
    <property type="entry name" value="PROKAR_LIPOPROTEIN"/>
    <property type="match status" value="1"/>
</dbReference>
<keyword evidence="3" id="KW-1185">Reference proteome</keyword>
<dbReference type="RefSeq" id="WP_133155686.1">
    <property type="nucleotide sequence ID" value="NZ_CP037867.1"/>
</dbReference>
<dbReference type="PROSITE" id="PS51318">
    <property type="entry name" value="TAT"/>
    <property type="match status" value="1"/>
</dbReference>
<dbReference type="InterPro" id="IPR050464">
    <property type="entry name" value="Zeta_carotene_desat/Oxidored"/>
</dbReference>
<dbReference type="InterPro" id="IPR002937">
    <property type="entry name" value="Amino_oxidase"/>
</dbReference>
<dbReference type="PANTHER" id="PTHR42923">
    <property type="entry name" value="PROTOPORPHYRINOGEN OXIDASE"/>
    <property type="match status" value="1"/>
</dbReference>
<name>A0A4P6WVX3_HYDPS</name>
<evidence type="ECO:0000259" key="1">
    <source>
        <dbReference type="Pfam" id="PF01593"/>
    </source>
</evidence>
<organism evidence="2 3">
    <name type="scientific">Hydrogenophaga pseudoflava</name>
    <name type="common">Pseudomonas carboxydoflava</name>
    <dbReference type="NCBI Taxonomy" id="47421"/>
    <lineage>
        <taxon>Bacteria</taxon>
        <taxon>Pseudomonadati</taxon>
        <taxon>Pseudomonadota</taxon>
        <taxon>Betaproteobacteria</taxon>
        <taxon>Burkholderiales</taxon>
        <taxon>Comamonadaceae</taxon>
        <taxon>Hydrogenophaga</taxon>
    </lineage>
</organism>
<dbReference type="InterPro" id="IPR006311">
    <property type="entry name" value="TAT_signal"/>
</dbReference>
<evidence type="ECO:0000313" key="3">
    <source>
        <dbReference type="Proteomes" id="UP000293912"/>
    </source>
</evidence>